<reference evidence="1 2" key="1">
    <citation type="submission" date="2024-09" db="EMBL/GenBank/DDBJ databases">
        <authorList>
            <person name="Sun Q."/>
            <person name="Mori K."/>
        </authorList>
    </citation>
    <scope>NUCLEOTIDE SEQUENCE [LARGE SCALE GENOMIC DNA]</scope>
    <source>
        <strain evidence="1 2">CCM 7228</strain>
    </source>
</reference>
<evidence type="ECO:0000313" key="1">
    <source>
        <dbReference type="EMBL" id="MFC0273566.1"/>
    </source>
</evidence>
<name>A0ABV6GIP4_9BACI</name>
<dbReference type="Proteomes" id="UP001589854">
    <property type="component" value="Unassembled WGS sequence"/>
</dbReference>
<dbReference type="RefSeq" id="WP_378936995.1">
    <property type="nucleotide sequence ID" value="NZ_JBHLVO010000022.1"/>
</dbReference>
<keyword evidence="2" id="KW-1185">Reference proteome</keyword>
<sequence length="83" mass="9673">MNKSCENCNFNVDGVNFELKRCKLCSRTDRSLFEEIPNAAIIMQRLMKLGTYPSLKNIKNRVQMIQKTMREQLSSSDEKRPSD</sequence>
<evidence type="ECO:0000313" key="2">
    <source>
        <dbReference type="Proteomes" id="UP001589854"/>
    </source>
</evidence>
<dbReference type="EMBL" id="JBHLVO010000022">
    <property type="protein sequence ID" value="MFC0273566.1"/>
    <property type="molecule type" value="Genomic_DNA"/>
</dbReference>
<accession>A0ABV6GIP4</accession>
<proteinExistence type="predicted"/>
<gene>
    <name evidence="1" type="ORF">ACFFIX_19430</name>
</gene>
<protein>
    <submittedName>
        <fullName evidence="1">Uncharacterized protein</fullName>
    </submittedName>
</protein>
<comment type="caution">
    <text evidence="1">The sequence shown here is derived from an EMBL/GenBank/DDBJ whole genome shotgun (WGS) entry which is preliminary data.</text>
</comment>
<organism evidence="1 2">
    <name type="scientific">Metabacillus herbersteinensis</name>
    <dbReference type="NCBI Taxonomy" id="283816"/>
    <lineage>
        <taxon>Bacteria</taxon>
        <taxon>Bacillati</taxon>
        <taxon>Bacillota</taxon>
        <taxon>Bacilli</taxon>
        <taxon>Bacillales</taxon>
        <taxon>Bacillaceae</taxon>
        <taxon>Metabacillus</taxon>
    </lineage>
</organism>